<keyword evidence="1" id="KW-0812">Transmembrane</keyword>
<dbReference type="InterPro" id="IPR011852">
    <property type="entry name" value="TRAP_TAXI"/>
</dbReference>
<name>A0A1J5S5S2_9ZZZZ</name>
<dbReference type="SUPFAM" id="SSF53850">
    <property type="entry name" value="Periplasmic binding protein-like II"/>
    <property type="match status" value="1"/>
</dbReference>
<reference evidence="2" key="1">
    <citation type="submission" date="2016-10" db="EMBL/GenBank/DDBJ databases">
        <title>Sequence of Gallionella enrichment culture.</title>
        <authorList>
            <person name="Poehlein A."/>
            <person name="Muehling M."/>
            <person name="Daniel R."/>
        </authorList>
    </citation>
    <scope>NUCLEOTIDE SEQUENCE</scope>
</reference>
<keyword evidence="1" id="KW-1133">Transmembrane helix</keyword>
<evidence type="ECO:0008006" key="3">
    <source>
        <dbReference type="Google" id="ProtNLM"/>
    </source>
</evidence>
<dbReference type="PANTHER" id="PTHR42941">
    <property type="entry name" value="SLL1037 PROTEIN"/>
    <property type="match status" value="1"/>
</dbReference>
<dbReference type="Pfam" id="PF16868">
    <property type="entry name" value="NMT1_3"/>
    <property type="match status" value="1"/>
</dbReference>
<proteinExistence type="predicted"/>
<keyword evidence="1" id="KW-0472">Membrane</keyword>
<organism evidence="2">
    <name type="scientific">mine drainage metagenome</name>
    <dbReference type="NCBI Taxonomy" id="410659"/>
    <lineage>
        <taxon>unclassified sequences</taxon>
        <taxon>metagenomes</taxon>
        <taxon>ecological metagenomes</taxon>
    </lineage>
</organism>
<comment type="caution">
    <text evidence="2">The sequence shown here is derived from an EMBL/GenBank/DDBJ whole genome shotgun (WGS) entry which is preliminary data.</text>
</comment>
<dbReference type="PANTHER" id="PTHR42941:SF1">
    <property type="entry name" value="SLL1037 PROTEIN"/>
    <property type="match status" value="1"/>
</dbReference>
<protein>
    <recommendedName>
        <fullName evidence="3">NMT1/THI5 like protein</fullName>
    </recommendedName>
</protein>
<dbReference type="EMBL" id="MLJW01000062">
    <property type="protein sequence ID" value="OIR03801.1"/>
    <property type="molecule type" value="Genomic_DNA"/>
</dbReference>
<sequence length="443" mass="48508">MAHQLRSRLSKASLRDLLQVGLPSLLLLVLGFWAAAQFVRPAPPHQLILSTGAEGSAYQRFAARYKDVLARYGIALVERPSAGSVENLQRLRDERYHVDAGFVQGGTGSAGDNDRLLSLGSLFNEPLWIFYRAALAPGGRLERITQLRGLRIAVGPAQSGTHKLALALLEANGITGANARLSELGDLAAVAALKSGRVDAVFIVGATQSAAVWLLLYAEGIRLMSLAQADAYTRLFPYLEKLTLPAGAVDLARDIPAHDVTLVSPMATLLVRADTHPALIDLLLQAATEVHGGPGIFQRPGEFPNAAEVDFPLSPEAQRYYKSGTPLLQRYLPFWAATLIDRMVVMLLPLLALLLPVLKFAPQLYGWRVRSRIFRRYGELKFLEAEVERAPGAHSRDEWLERLDAIEAGVNRMPTPLAFSDMFYTLRGHVGLVRETILRKTAG</sequence>
<evidence type="ECO:0000256" key="1">
    <source>
        <dbReference type="SAM" id="Phobius"/>
    </source>
</evidence>
<gene>
    <name evidence="2" type="ORF">GALL_139810</name>
</gene>
<accession>A0A1J5S5S2</accession>
<evidence type="ECO:0000313" key="2">
    <source>
        <dbReference type="EMBL" id="OIR03801.1"/>
    </source>
</evidence>
<feature type="transmembrane region" description="Helical" evidence="1">
    <location>
        <begin position="332"/>
        <end position="358"/>
    </location>
</feature>
<dbReference type="Gene3D" id="3.40.190.10">
    <property type="entry name" value="Periplasmic binding protein-like II"/>
    <property type="match status" value="2"/>
</dbReference>
<dbReference type="AlphaFoldDB" id="A0A1J5S5S2"/>